<accession>A0AAW0Z2Z5</accession>
<keyword evidence="2" id="KW-1185">Reference proteome</keyword>
<reference evidence="1 2" key="1">
    <citation type="journal article" date="2024" name="bioRxiv">
        <title>Comparative genomics of Cryptococcus and Kwoniella reveals pathogenesis evolution and contrasting karyotype dynamics via intercentromeric recombination or chromosome fusion.</title>
        <authorList>
            <person name="Coelho M.A."/>
            <person name="David-Palma M."/>
            <person name="Shea T."/>
            <person name="Bowers K."/>
            <person name="McGinley-Smith S."/>
            <person name="Mohammad A.W."/>
            <person name="Gnirke A."/>
            <person name="Yurkov A.M."/>
            <person name="Nowrousian M."/>
            <person name="Sun S."/>
            <person name="Cuomo C.A."/>
            <person name="Heitman J."/>
        </authorList>
    </citation>
    <scope>NUCLEOTIDE SEQUENCE [LARGE SCALE GENOMIC DNA]</scope>
    <source>
        <strain evidence="1 2">CBS 13917</strain>
    </source>
</reference>
<dbReference type="SUPFAM" id="SSF52540">
    <property type="entry name" value="P-loop containing nucleoside triphosphate hydrolases"/>
    <property type="match status" value="1"/>
</dbReference>
<evidence type="ECO:0008006" key="3">
    <source>
        <dbReference type="Google" id="ProtNLM"/>
    </source>
</evidence>
<gene>
    <name evidence="1" type="ORF">IAR55_001735</name>
</gene>
<dbReference type="Proteomes" id="UP001388673">
    <property type="component" value="Unassembled WGS sequence"/>
</dbReference>
<dbReference type="InterPro" id="IPR027417">
    <property type="entry name" value="P-loop_NTPase"/>
</dbReference>
<dbReference type="GeneID" id="92178994"/>
<name>A0AAW0Z2Z5_9TREE</name>
<dbReference type="AlphaFoldDB" id="A0AAW0Z2Z5"/>
<proteinExistence type="predicted"/>
<dbReference type="Gene3D" id="3.40.50.300">
    <property type="entry name" value="P-loop containing nucleotide triphosphate hydrolases"/>
    <property type="match status" value="1"/>
</dbReference>
<evidence type="ECO:0000313" key="2">
    <source>
        <dbReference type="Proteomes" id="UP001388673"/>
    </source>
</evidence>
<dbReference type="EMBL" id="JBCAWK010000003">
    <property type="protein sequence ID" value="KAK8864485.1"/>
    <property type="molecule type" value="Genomic_DNA"/>
</dbReference>
<evidence type="ECO:0000313" key="1">
    <source>
        <dbReference type="EMBL" id="KAK8864485.1"/>
    </source>
</evidence>
<protein>
    <recommendedName>
        <fullName evidence="3">P-loop containing nucleoside triphosphate hydrolase protein</fullName>
    </recommendedName>
</protein>
<sequence>MLITQHASSSSRRGVTTEGLLKEIGGGTAAELIMAVRYNTSPPGPTFIPDLDELILEGRPHPGGSSLQRGDLVELVGGSGSGKTSFLTFQLLTSLLPASLPTSPFPVPLGGRCHHAALIQPITHRSLIPSLRKGMRAHILSCHPSATHALIERTIKESLARLRVYRIKPRWKDVALCLRSVLDGLNPYSSPPSPEEERGLNQGGGVDILVIEGLGDPYYPARWMEEERGGKRSSMATGIGGGGGIGGKVVHADEVGMREVMHGIGRIRKELGSVVMVSVHGLRTSRETQPFFLPHLPSPYPQPFSPQGDDNPNHALLRSSPTYWPLNIQLTFIGPVRNLQYPGETTLVEALREKVKAQGQRQVARRYEGVVRMINVGGLAGTRGGGKFGFRIGEEGVQVWRDES</sequence>
<dbReference type="KEGG" id="kne:92178994"/>
<comment type="caution">
    <text evidence="1">The sequence shown here is derived from an EMBL/GenBank/DDBJ whole genome shotgun (WGS) entry which is preliminary data.</text>
</comment>
<organism evidence="1 2">
    <name type="scientific">Kwoniella newhampshirensis</name>
    <dbReference type="NCBI Taxonomy" id="1651941"/>
    <lineage>
        <taxon>Eukaryota</taxon>
        <taxon>Fungi</taxon>
        <taxon>Dikarya</taxon>
        <taxon>Basidiomycota</taxon>
        <taxon>Agaricomycotina</taxon>
        <taxon>Tremellomycetes</taxon>
        <taxon>Tremellales</taxon>
        <taxon>Cryptococcaceae</taxon>
        <taxon>Kwoniella</taxon>
    </lineage>
</organism>
<dbReference type="RefSeq" id="XP_066804781.1">
    <property type="nucleotide sequence ID" value="XM_066944858.1"/>
</dbReference>